<name>A0A8X6GM02_TRICU</name>
<sequence>MTWKVIRKKGEKKFKEKLFELFDVRLLRDDIPVMLVDAVYDNIIRCHIFNETTGKSSVCSQVYRYKVIYPSATKFLISK</sequence>
<evidence type="ECO:0000313" key="2">
    <source>
        <dbReference type="Proteomes" id="UP000887116"/>
    </source>
</evidence>
<evidence type="ECO:0000313" key="1">
    <source>
        <dbReference type="EMBL" id="GFR06883.1"/>
    </source>
</evidence>
<dbReference type="EMBL" id="BMAO01006203">
    <property type="protein sequence ID" value="GFR06883.1"/>
    <property type="molecule type" value="Genomic_DNA"/>
</dbReference>
<accession>A0A8X6GM02</accession>
<dbReference type="Proteomes" id="UP000887116">
    <property type="component" value="Unassembled WGS sequence"/>
</dbReference>
<organism evidence="1 2">
    <name type="scientific">Trichonephila clavata</name>
    <name type="common">Joro spider</name>
    <name type="synonym">Nephila clavata</name>
    <dbReference type="NCBI Taxonomy" id="2740835"/>
    <lineage>
        <taxon>Eukaryota</taxon>
        <taxon>Metazoa</taxon>
        <taxon>Ecdysozoa</taxon>
        <taxon>Arthropoda</taxon>
        <taxon>Chelicerata</taxon>
        <taxon>Arachnida</taxon>
        <taxon>Araneae</taxon>
        <taxon>Araneomorphae</taxon>
        <taxon>Entelegynae</taxon>
        <taxon>Araneoidea</taxon>
        <taxon>Nephilidae</taxon>
        <taxon>Trichonephila</taxon>
    </lineage>
</organism>
<reference evidence="1" key="1">
    <citation type="submission" date="2020-07" db="EMBL/GenBank/DDBJ databases">
        <title>Multicomponent nature underlies the extraordinary mechanical properties of spider dragline silk.</title>
        <authorList>
            <person name="Kono N."/>
            <person name="Nakamura H."/>
            <person name="Mori M."/>
            <person name="Yoshida Y."/>
            <person name="Ohtoshi R."/>
            <person name="Malay A.D."/>
            <person name="Moran D.A.P."/>
            <person name="Tomita M."/>
            <person name="Numata K."/>
            <person name="Arakawa K."/>
        </authorList>
    </citation>
    <scope>NUCLEOTIDE SEQUENCE</scope>
</reference>
<proteinExistence type="predicted"/>
<comment type="caution">
    <text evidence="1">The sequence shown here is derived from an EMBL/GenBank/DDBJ whole genome shotgun (WGS) entry which is preliminary data.</text>
</comment>
<dbReference type="AlphaFoldDB" id="A0A8X6GM02"/>
<gene>
    <name evidence="1" type="ORF">TNCT_383101</name>
</gene>
<keyword evidence="2" id="KW-1185">Reference proteome</keyword>
<protein>
    <submittedName>
        <fullName evidence="1">Uncharacterized protein</fullName>
    </submittedName>
</protein>